<proteinExistence type="predicted"/>
<dbReference type="Pfam" id="PF13508">
    <property type="entry name" value="Acetyltransf_7"/>
    <property type="match status" value="1"/>
</dbReference>
<sequence>MQRNVKIDILDQTEARIMYQWIAEAGWNPGLHDAETFYKAFPTGLIGVKKDNELVGVSSVFKHSPRYACFGNYLVKPEYRGQGFGLLMTRRRLNIAGYRNISLDAAPENQAIYRSVGFRTAYFNQRFEINWQHAPDKLHPNVINLKNVRLLELLEYEKNLFPCKRKALLKAWVTQPGSSAFCFRDHCHIKGFGVLRPCMTGYRIGPLFADTPVIAEHLMQALLQHSLGQPVFCDIPETNPHARHLVHSFGGQPIDFLCARMYRGYEPDLDYPRLYALTSLESG</sequence>
<dbReference type="InterPro" id="IPR052729">
    <property type="entry name" value="Acyl/Acetyltrans_Enzymes"/>
</dbReference>
<dbReference type="InterPro" id="IPR016181">
    <property type="entry name" value="Acyl_CoA_acyltransferase"/>
</dbReference>
<evidence type="ECO:0000313" key="2">
    <source>
        <dbReference type="EMBL" id="AMO55681.1"/>
    </source>
</evidence>
<dbReference type="PANTHER" id="PTHR47237:SF1">
    <property type="entry name" value="SLL0310 PROTEIN"/>
    <property type="match status" value="1"/>
</dbReference>
<dbReference type="PROSITE" id="PS51186">
    <property type="entry name" value="GNAT"/>
    <property type="match status" value="1"/>
</dbReference>
<dbReference type="RefSeq" id="WP_051789683.1">
    <property type="nucleotide sequence ID" value="NZ_CP013251.1"/>
</dbReference>
<accession>A0A142BAA5</accession>
<organism evidence="2 3">
    <name type="scientific">Endozoicomonas montiporae CL-33</name>
    <dbReference type="NCBI Taxonomy" id="570277"/>
    <lineage>
        <taxon>Bacteria</taxon>
        <taxon>Pseudomonadati</taxon>
        <taxon>Pseudomonadota</taxon>
        <taxon>Gammaproteobacteria</taxon>
        <taxon>Oceanospirillales</taxon>
        <taxon>Endozoicomonadaceae</taxon>
        <taxon>Endozoicomonas</taxon>
    </lineage>
</organism>
<dbReference type="KEGG" id="emp:EZMO1_1513"/>
<dbReference type="STRING" id="570277.EZMO1_1513"/>
<dbReference type="PANTHER" id="PTHR47237">
    <property type="entry name" value="SLL0310 PROTEIN"/>
    <property type="match status" value="1"/>
</dbReference>
<dbReference type="GO" id="GO:0016747">
    <property type="term" value="F:acyltransferase activity, transferring groups other than amino-acyl groups"/>
    <property type="evidence" value="ECO:0007669"/>
    <property type="project" value="InterPro"/>
</dbReference>
<feature type="domain" description="N-acetyltransferase" evidence="1">
    <location>
        <begin position="5"/>
        <end position="136"/>
    </location>
</feature>
<dbReference type="Gene3D" id="3.40.630.30">
    <property type="match status" value="1"/>
</dbReference>
<dbReference type="PATRIC" id="fig|570277.3.peg.1633"/>
<dbReference type="AlphaFoldDB" id="A0A142BAA5"/>
<protein>
    <submittedName>
        <fullName evidence="2">Acetyltransferase</fullName>
    </submittedName>
</protein>
<keyword evidence="2" id="KW-0808">Transferase</keyword>
<reference evidence="2 3" key="1">
    <citation type="journal article" date="2016" name="Front. Microbiol.">
        <title>Genomic Insight into the Host-Endosymbiont Relationship of Endozoicomonas montiporae CL-33(T) with its Coral Host.</title>
        <authorList>
            <person name="Ding J.-Y."/>
            <person name="Shiu J.-H."/>
            <person name="Chen W.-M."/>
            <person name="Chiang Y.-R."/>
            <person name="Tang S.-L."/>
        </authorList>
    </citation>
    <scope>NUCLEOTIDE SEQUENCE [LARGE SCALE GENOMIC DNA]</scope>
    <source>
        <strain evidence="2 3">CL-33</strain>
    </source>
</reference>
<dbReference type="SUPFAM" id="SSF55729">
    <property type="entry name" value="Acyl-CoA N-acyltransferases (Nat)"/>
    <property type="match status" value="1"/>
</dbReference>
<dbReference type="OrthoDB" id="20916at2"/>
<dbReference type="Proteomes" id="UP000071065">
    <property type="component" value="Chromosome"/>
</dbReference>
<evidence type="ECO:0000313" key="3">
    <source>
        <dbReference type="Proteomes" id="UP000071065"/>
    </source>
</evidence>
<dbReference type="InterPro" id="IPR041496">
    <property type="entry name" value="YitH/HolE_GNAT"/>
</dbReference>
<name>A0A142BAA5_9GAMM</name>
<dbReference type="InterPro" id="IPR000182">
    <property type="entry name" value="GNAT_dom"/>
</dbReference>
<dbReference type="EMBL" id="CP013251">
    <property type="protein sequence ID" value="AMO55681.1"/>
    <property type="molecule type" value="Genomic_DNA"/>
</dbReference>
<dbReference type="Gene3D" id="3.40.630.90">
    <property type="match status" value="1"/>
</dbReference>
<dbReference type="CDD" id="cd04301">
    <property type="entry name" value="NAT_SF"/>
    <property type="match status" value="1"/>
</dbReference>
<gene>
    <name evidence="2" type="ORF">EZMO1_1513</name>
</gene>
<dbReference type="Pfam" id="PF18014">
    <property type="entry name" value="Acetyltransf_18"/>
    <property type="match status" value="1"/>
</dbReference>
<evidence type="ECO:0000259" key="1">
    <source>
        <dbReference type="PROSITE" id="PS51186"/>
    </source>
</evidence>